<keyword evidence="3" id="KW-0695">RNA-directed DNA polymerase</keyword>
<dbReference type="InterPro" id="IPR030931">
    <property type="entry name" value="Group_II_RT_mat"/>
</dbReference>
<reference evidence="3" key="1">
    <citation type="submission" date="2013-08" db="EMBL/GenBank/DDBJ databases">
        <authorList>
            <person name="Mendez C."/>
            <person name="Richter M."/>
            <person name="Ferrer M."/>
            <person name="Sanchez J."/>
        </authorList>
    </citation>
    <scope>NUCLEOTIDE SEQUENCE</scope>
</reference>
<feature type="domain" description="Reverse transcriptase" evidence="2">
    <location>
        <begin position="118"/>
        <end position="368"/>
    </location>
</feature>
<dbReference type="Gene3D" id="3.30.70.270">
    <property type="match status" value="1"/>
</dbReference>
<feature type="region of interest" description="Disordered" evidence="1">
    <location>
        <begin position="1"/>
        <end position="57"/>
    </location>
</feature>
<keyword evidence="3" id="KW-0548">Nucleotidyltransferase</keyword>
<reference evidence="3" key="2">
    <citation type="journal article" date="2014" name="ISME J.">
        <title>Microbial stratification in low pH oxic and suboxic macroscopic growths along an acid mine drainage.</title>
        <authorList>
            <person name="Mendez-Garcia C."/>
            <person name="Mesa V."/>
            <person name="Sprenger R.R."/>
            <person name="Richter M."/>
            <person name="Diez M.S."/>
            <person name="Solano J."/>
            <person name="Bargiela R."/>
            <person name="Golyshina O.V."/>
            <person name="Manteca A."/>
            <person name="Ramos J.L."/>
            <person name="Gallego J.R."/>
            <person name="Llorente I."/>
            <person name="Martins Dos Santos V.A."/>
            <person name="Jensen O.N."/>
            <person name="Pelaez A.I."/>
            <person name="Sanchez J."/>
            <person name="Ferrer M."/>
        </authorList>
    </citation>
    <scope>NUCLEOTIDE SEQUENCE</scope>
</reference>
<evidence type="ECO:0000259" key="2">
    <source>
        <dbReference type="PROSITE" id="PS50878"/>
    </source>
</evidence>
<dbReference type="InterPro" id="IPR051083">
    <property type="entry name" value="GrpII_Intron_Splice-Mob/Def"/>
</dbReference>
<dbReference type="CDD" id="cd01651">
    <property type="entry name" value="RT_G2_intron"/>
    <property type="match status" value="1"/>
</dbReference>
<dbReference type="PANTHER" id="PTHR34047">
    <property type="entry name" value="NUCLEAR INTRON MATURASE 1, MITOCHONDRIAL-RELATED"/>
    <property type="match status" value="1"/>
</dbReference>
<dbReference type="EMBL" id="AUZX01015091">
    <property type="protein sequence ID" value="EQD29927.1"/>
    <property type="molecule type" value="Genomic_DNA"/>
</dbReference>
<dbReference type="AlphaFoldDB" id="T0YDN7"/>
<dbReference type="SUPFAM" id="SSF56672">
    <property type="entry name" value="DNA/RNA polymerases"/>
    <property type="match status" value="1"/>
</dbReference>
<feature type="compositionally biased region" description="Polar residues" evidence="1">
    <location>
        <begin position="38"/>
        <end position="55"/>
    </location>
</feature>
<dbReference type="GO" id="GO:0003964">
    <property type="term" value="F:RNA-directed DNA polymerase activity"/>
    <property type="evidence" value="ECO:0007669"/>
    <property type="project" value="UniProtKB-KW"/>
</dbReference>
<keyword evidence="3" id="KW-0808">Transferase</keyword>
<dbReference type="InterPro" id="IPR043128">
    <property type="entry name" value="Rev_trsase/Diguanyl_cyclase"/>
</dbReference>
<gene>
    <name evidence="3" type="ORF">B1A_20447</name>
</gene>
<evidence type="ECO:0000313" key="3">
    <source>
        <dbReference type="EMBL" id="EQD29927.1"/>
    </source>
</evidence>
<dbReference type="Pfam" id="PF00078">
    <property type="entry name" value="RVT_1"/>
    <property type="match status" value="1"/>
</dbReference>
<sequence length="497" mass="56529">MVNGQEKSDPTIVAGKPANKAGQPGAERVEPRVGAKGNTGQPHTGRAQNRGSVSQGLDRVRQVARQHKKERFTALLHHVTINRLRAAFSALKRSAAPGVDGRTWQGYADGLEGNLQDLHARVHSGAYRALPVKRQYLLKADGKQRPLGIAALEDKIVQRAVVAVLNAIYEEDFLGCSYGFRPKRCQHDALDALVVGISQTPVNWILDADIRNFFGSLSQEWLVRFLEHRIGDKRILRLVHKWLKAGVLEGGEWSVEEAGTPQGAVASPLLANVYLHYVFDLWAAQWRRREATGNVIMVRYADDIVVGFQHEADARRFWEAMRGRLAQYALTLQPDKTRLLEFGRHARANRAQRGLGKPETFTFLGFTFICGQSRRGAFLLQRKSRSDRMRAKLKEIKAQLRKRMHEPIPVQGRWLKQVVTGYFAYHAVPTNVRALGAFRYHVTVLWRRTLRRRSQKDHMTWERIAKIAAAWLPPPKIQHPWPDQRFAVKHPRWEPSA</sequence>
<proteinExistence type="predicted"/>
<name>T0YDN7_9ZZZZ</name>
<dbReference type="PROSITE" id="PS50878">
    <property type="entry name" value="RT_POL"/>
    <property type="match status" value="1"/>
</dbReference>
<dbReference type="InterPro" id="IPR043502">
    <property type="entry name" value="DNA/RNA_pol_sf"/>
</dbReference>
<accession>T0YDN7</accession>
<dbReference type="NCBIfam" id="TIGR04416">
    <property type="entry name" value="group_II_RT_mat"/>
    <property type="match status" value="1"/>
</dbReference>
<comment type="caution">
    <text evidence="3">The sequence shown here is derived from an EMBL/GenBank/DDBJ whole genome shotgun (WGS) entry which is preliminary data.</text>
</comment>
<evidence type="ECO:0000256" key="1">
    <source>
        <dbReference type="SAM" id="MobiDB-lite"/>
    </source>
</evidence>
<dbReference type="InterPro" id="IPR000477">
    <property type="entry name" value="RT_dom"/>
</dbReference>
<organism evidence="3">
    <name type="scientific">mine drainage metagenome</name>
    <dbReference type="NCBI Taxonomy" id="410659"/>
    <lineage>
        <taxon>unclassified sequences</taxon>
        <taxon>metagenomes</taxon>
        <taxon>ecological metagenomes</taxon>
    </lineage>
</organism>
<dbReference type="PANTHER" id="PTHR34047:SF8">
    <property type="entry name" value="PROTEIN YKFC"/>
    <property type="match status" value="1"/>
</dbReference>
<protein>
    <submittedName>
        <fullName evidence="3">Reverse transcriptase/maturase</fullName>
    </submittedName>
</protein>